<dbReference type="InterPro" id="IPR019285">
    <property type="entry name" value="DUF2336"/>
</dbReference>
<keyword evidence="2" id="KW-1185">Reference proteome</keyword>
<gene>
    <name evidence="1" type="ORF">MTBPR1_20244</name>
</gene>
<dbReference type="Pfam" id="PF10098">
    <property type="entry name" value="DUF2336"/>
    <property type="match status" value="1"/>
</dbReference>
<evidence type="ECO:0000313" key="1">
    <source>
        <dbReference type="EMBL" id="SCA56396.1"/>
    </source>
</evidence>
<dbReference type="RefSeq" id="WP_069188494.1">
    <property type="nucleotide sequence ID" value="NZ_FLYE01000012.1"/>
</dbReference>
<organism evidence="1 2">
    <name type="scientific">Candidatus Terasakiella magnetica</name>
    <dbReference type="NCBI Taxonomy" id="1867952"/>
    <lineage>
        <taxon>Bacteria</taxon>
        <taxon>Pseudomonadati</taxon>
        <taxon>Pseudomonadota</taxon>
        <taxon>Alphaproteobacteria</taxon>
        <taxon>Rhodospirillales</taxon>
        <taxon>Terasakiellaceae</taxon>
        <taxon>Terasakiella</taxon>
    </lineage>
</organism>
<dbReference type="AlphaFoldDB" id="A0A1C3RGI1"/>
<reference evidence="1 2" key="1">
    <citation type="submission" date="2016-07" db="EMBL/GenBank/DDBJ databases">
        <authorList>
            <person name="Lefevre C.T."/>
        </authorList>
    </citation>
    <scope>NUCLEOTIDE SEQUENCE [LARGE SCALE GENOMIC DNA]</scope>
    <source>
        <strain evidence="1">PR1</strain>
    </source>
</reference>
<evidence type="ECO:0008006" key="3">
    <source>
        <dbReference type="Google" id="ProtNLM"/>
    </source>
</evidence>
<dbReference type="STRING" id="1867952.MTBPR1_20244"/>
<accession>A0A1C3RGI1</accession>
<name>A0A1C3RGI1_9PROT</name>
<evidence type="ECO:0000313" key="2">
    <source>
        <dbReference type="Proteomes" id="UP000231658"/>
    </source>
</evidence>
<proteinExistence type="predicted"/>
<protein>
    <recommendedName>
        <fullName evidence="3">DUF2336 domain-containing protein</fullName>
    </recommendedName>
</protein>
<dbReference type="EMBL" id="FLYE01000012">
    <property type="protein sequence ID" value="SCA56396.1"/>
    <property type="molecule type" value="Genomic_DNA"/>
</dbReference>
<dbReference type="Proteomes" id="UP000231658">
    <property type="component" value="Unassembled WGS sequence"/>
</dbReference>
<sequence length="248" mass="27413">MFSSNKTATTLANRAQALRDRMDAKEKCALARDMGQALDQENLNDTQRTLAEDIISKLVEDEMVQVRAAIAEAVAGSPHLPGRIARKLAEDIAEVSIPVLALSPALEEKLLDDVINSGVAEKITAIAGRDNVSAHICCQIVASGRKGAVVRLLNNPGADISDHTMVTIVRVYGDDKKIEQAVFDRGELSNEVMETLRDLSEAHVSAFIQRYFNLPEHMVDVDRGRNLLERNQNDRRNSNWWDSKQGVL</sequence>